<dbReference type="PANTHER" id="PTHR43785:SF12">
    <property type="entry name" value="TYPE-1 GLUTAMINE SYNTHETASE 2"/>
    <property type="match status" value="1"/>
</dbReference>
<gene>
    <name evidence="21" type="primary">glnA</name>
    <name evidence="21" type="ORF">IAD41_09215</name>
</gene>
<dbReference type="InterPro" id="IPR027303">
    <property type="entry name" value="Gln_synth_gly_rich_site"/>
</dbReference>
<feature type="binding site" evidence="12">
    <location>
        <position position="345"/>
    </location>
    <ligand>
        <name>L-glutamate</name>
        <dbReference type="ChEBI" id="CHEBI:29985"/>
    </ligand>
</feature>
<evidence type="ECO:0000256" key="8">
    <source>
        <dbReference type="ARBA" id="ARBA00022741"/>
    </source>
</evidence>
<feature type="domain" description="GS catalytic" evidence="20">
    <location>
        <begin position="119"/>
        <end position="454"/>
    </location>
</feature>
<feature type="binding site" evidence="12">
    <location>
        <begin position="250"/>
        <end position="251"/>
    </location>
    <ligand>
        <name>L-glutamate</name>
        <dbReference type="ChEBI" id="CHEBI:29985"/>
    </ligand>
</feature>
<comment type="similarity">
    <text evidence="2 16 17">Belongs to the glutamine synthetase family.</text>
</comment>
<dbReference type="GO" id="GO:0006542">
    <property type="term" value="P:glutamine biosynthetic process"/>
    <property type="evidence" value="ECO:0007669"/>
    <property type="project" value="InterPro"/>
</dbReference>
<feature type="binding site" evidence="12">
    <location>
        <position position="314"/>
    </location>
    <ligand>
        <name>L-glutamate</name>
        <dbReference type="ChEBI" id="CHEBI:29985"/>
    </ligand>
</feature>
<organism evidence="21 22">
    <name type="scientific">Candidatus Scatenecus faecavium</name>
    <dbReference type="NCBI Taxonomy" id="2840915"/>
    <lineage>
        <taxon>Bacteria</taxon>
        <taxon>Candidatus Scatenecus</taxon>
    </lineage>
</organism>
<evidence type="ECO:0000256" key="7">
    <source>
        <dbReference type="ARBA" id="ARBA00022723"/>
    </source>
</evidence>
<feature type="binding site" evidence="14">
    <location>
        <position position="343"/>
    </location>
    <ligand>
        <name>Mg(2+)</name>
        <dbReference type="ChEBI" id="CHEBI:18420"/>
        <label>1</label>
    </ligand>
</feature>
<evidence type="ECO:0000256" key="18">
    <source>
        <dbReference type="RuleBase" id="RU004356"/>
    </source>
</evidence>
<dbReference type="Pfam" id="PF03951">
    <property type="entry name" value="Gln-synt_N"/>
    <property type="match status" value="1"/>
</dbReference>
<dbReference type="SUPFAM" id="SSF55931">
    <property type="entry name" value="Glutamine synthetase/guanido kinase"/>
    <property type="match status" value="1"/>
</dbReference>
<dbReference type="AlphaFoldDB" id="A0A9D1K4F6"/>
<feature type="binding site" evidence="12">
    <location>
        <position position="326"/>
    </location>
    <ligand>
        <name>L-glutamate</name>
        <dbReference type="ChEBI" id="CHEBI:29985"/>
    </ligand>
</feature>
<reference evidence="21" key="2">
    <citation type="journal article" date="2021" name="PeerJ">
        <title>Extensive microbial diversity within the chicken gut microbiome revealed by metagenomics and culture.</title>
        <authorList>
            <person name="Gilroy R."/>
            <person name="Ravi A."/>
            <person name="Getino M."/>
            <person name="Pursley I."/>
            <person name="Horton D.L."/>
            <person name="Alikhan N.F."/>
            <person name="Baker D."/>
            <person name="Gharbi K."/>
            <person name="Hall N."/>
            <person name="Watson M."/>
            <person name="Adriaenssens E.M."/>
            <person name="Foster-Nyarko E."/>
            <person name="Jarju S."/>
            <person name="Secka A."/>
            <person name="Antonio M."/>
            <person name="Oren A."/>
            <person name="Chaudhuri R.R."/>
            <person name="La Ragione R."/>
            <person name="Hildebrand F."/>
            <person name="Pallen M.J."/>
        </authorList>
    </citation>
    <scope>NUCLEOTIDE SEQUENCE</scope>
    <source>
        <strain evidence="21">CHK152-2994</strain>
    </source>
</reference>
<evidence type="ECO:0000256" key="9">
    <source>
        <dbReference type="ARBA" id="ARBA00022840"/>
    </source>
</evidence>
<evidence type="ECO:0000256" key="15">
    <source>
        <dbReference type="PIRSR" id="PIRSR604809-50"/>
    </source>
</evidence>
<evidence type="ECO:0000256" key="14">
    <source>
        <dbReference type="PIRSR" id="PIRSR604809-3"/>
    </source>
</evidence>
<feature type="binding site" evidence="13">
    <location>
        <begin position="209"/>
        <end position="211"/>
    </location>
    <ligand>
        <name>ATP</name>
        <dbReference type="ChEBI" id="CHEBI:30616"/>
    </ligand>
</feature>
<evidence type="ECO:0000259" key="19">
    <source>
        <dbReference type="PROSITE" id="PS51986"/>
    </source>
</evidence>
<feature type="binding site" evidence="13">
    <location>
        <position position="194"/>
    </location>
    <ligand>
        <name>ATP</name>
        <dbReference type="ChEBI" id="CHEBI:30616"/>
    </ligand>
</feature>
<sequence length="454" mass="51058">MKEFKHTRLDNRQFTEEDIKGFIKDYNIKFIKLQFVDINGQVKNMSIPSEHISKILANEIMLDGSSIKGFRSIETSDMYFYPDKNSFQILPWRGKEGVNAARLICDIHNADGTPFEGCPRCNLKRLMAEAEKMGFSMNIGPEAEFFLFAKDKDGKVTTTTGDRAGYYDVGPEDLGEDVRSDIVLTLQEMGFDIEASHHEVADGQHEIDFRYADILTAADNVATFKIAVKAIAAKHNLHATFMPKPIYGINGSGMHCNISLFKDGKNAFYDEKAEYQLSDIAKYSIGGLLKHVKGITAALNPTVNSFKRLVPGYEAPVYLAWSLANRSALLRVPAKRGNATRVELRSPDPACNPYLAFATILQACLDGVRNKIDPPAPVESNIYKLTTKERKKQRIDALPGSLAEALEHLDKSLVARAALGEHIFNEFMSAKTKEWDAFRTYVSQWEIDKYLERY</sequence>
<evidence type="ECO:0000256" key="16">
    <source>
        <dbReference type="PROSITE-ProRule" id="PRU01330"/>
    </source>
</evidence>
<protein>
    <recommendedName>
        <fullName evidence="4 18">Glutamine synthetase</fullName>
        <ecNumber evidence="3 18">6.3.1.2</ecNumber>
    </recommendedName>
</protein>
<dbReference type="PANTHER" id="PTHR43785">
    <property type="entry name" value="GAMMA-GLUTAMYLPUTRESCINE SYNTHETASE"/>
    <property type="match status" value="1"/>
</dbReference>
<feature type="binding site" evidence="14">
    <location>
        <position position="206"/>
    </location>
    <ligand>
        <name>Mg(2+)</name>
        <dbReference type="ChEBI" id="CHEBI:18420"/>
        <label>1</label>
    </ligand>
</feature>
<name>A0A9D1K4F6_9BACT</name>
<dbReference type="NCBIfam" id="TIGR00653">
    <property type="entry name" value="GlnA"/>
    <property type="match status" value="1"/>
</dbReference>
<feature type="modified residue" description="O-AMP-tyrosine" evidence="15">
    <location>
        <position position="383"/>
    </location>
</feature>
<evidence type="ECO:0000256" key="6">
    <source>
        <dbReference type="ARBA" id="ARBA00022598"/>
    </source>
</evidence>
<feature type="binding site" evidence="12">
    <location>
        <position position="308"/>
    </location>
    <ligand>
        <name>L-glutamate</name>
        <dbReference type="ChEBI" id="CHEBI:29985"/>
    </ligand>
</feature>
<comment type="catalytic activity">
    <reaction evidence="11 18">
        <text>L-glutamate + NH4(+) + ATP = L-glutamine + ADP + phosphate + H(+)</text>
        <dbReference type="Rhea" id="RHEA:16169"/>
        <dbReference type="ChEBI" id="CHEBI:15378"/>
        <dbReference type="ChEBI" id="CHEBI:28938"/>
        <dbReference type="ChEBI" id="CHEBI:29985"/>
        <dbReference type="ChEBI" id="CHEBI:30616"/>
        <dbReference type="ChEBI" id="CHEBI:43474"/>
        <dbReference type="ChEBI" id="CHEBI:58359"/>
        <dbReference type="ChEBI" id="CHEBI:456216"/>
        <dbReference type="EC" id="6.3.1.2"/>
    </reaction>
</comment>
<evidence type="ECO:0000256" key="5">
    <source>
        <dbReference type="ARBA" id="ARBA00022490"/>
    </source>
</evidence>
<dbReference type="EMBL" id="DVJO01000201">
    <property type="protein sequence ID" value="HIS83767.1"/>
    <property type="molecule type" value="Genomic_DNA"/>
</dbReference>
<dbReference type="SUPFAM" id="SSF54368">
    <property type="entry name" value="Glutamine synthetase, N-terminal domain"/>
    <property type="match status" value="1"/>
</dbReference>
<dbReference type="EC" id="6.3.1.2" evidence="3 18"/>
<keyword evidence="5" id="KW-0963">Cytoplasm</keyword>
<dbReference type="PROSITE" id="PS51987">
    <property type="entry name" value="GS_CATALYTIC"/>
    <property type="match status" value="1"/>
</dbReference>
<feature type="binding site" evidence="14">
    <location>
        <position position="142"/>
    </location>
    <ligand>
        <name>Mg(2+)</name>
        <dbReference type="ChEBI" id="CHEBI:18420"/>
        <label>1</label>
    </ligand>
</feature>
<dbReference type="PROSITE" id="PS00181">
    <property type="entry name" value="GLNA_ATP"/>
    <property type="match status" value="1"/>
</dbReference>
<dbReference type="GO" id="GO:0005737">
    <property type="term" value="C:cytoplasm"/>
    <property type="evidence" value="ECO:0007669"/>
    <property type="project" value="UniProtKB-SubCell"/>
</dbReference>
<dbReference type="FunFam" id="3.30.590.10:FF:000003">
    <property type="entry name" value="Glutamine synthetase 2"/>
    <property type="match status" value="1"/>
</dbReference>
<dbReference type="Gene3D" id="3.30.590.10">
    <property type="entry name" value="Glutamine synthetase/guanido kinase, catalytic domain"/>
    <property type="match status" value="1"/>
</dbReference>
<keyword evidence="7 14" id="KW-0479">Metal-binding</keyword>
<comment type="subcellular location">
    <subcellularLocation>
        <location evidence="1">Cytoplasm</location>
    </subcellularLocation>
</comment>
<feature type="binding site" evidence="14">
    <location>
        <position position="199"/>
    </location>
    <ligand>
        <name>Mg(2+)</name>
        <dbReference type="ChEBI" id="CHEBI:18420"/>
        <label>1</label>
    </ligand>
</feature>
<keyword evidence="8 13" id="KW-0547">Nucleotide-binding</keyword>
<accession>A0A9D1K4F6</accession>
<dbReference type="Pfam" id="PF00120">
    <property type="entry name" value="Gln-synt_C"/>
    <property type="match status" value="1"/>
</dbReference>
<evidence type="ECO:0000256" key="2">
    <source>
        <dbReference type="ARBA" id="ARBA00009897"/>
    </source>
</evidence>
<feature type="binding site" evidence="14">
    <location>
        <position position="255"/>
    </location>
    <ligand>
        <name>Mg(2+)</name>
        <dbReference type="ChEBI" id="CHEBI:18420"/>
        <label>1</label>
    </ligand>
</feature>
<dbReference type="Proteomes" id="UP000824139">
    <property type="component" value="Unassembled WGS sequence"/>
</dbReference>
<dbReference type="PROSITE" id="PS00180">
    <property type="entry name" value="GLNA_1"/>
    <property type="match status" value="1"/>
</dbReference>
<evidence type="ECO:0000256" key="11">
    <source>
        <dbReference type="ARBA" id="ARBA00049436"/>
    </source>
</evidence>
<dbReference type="GO" id="GO:0004356">
    <property type="term" value="F:glutamine synthetase activity"/>
    <property type="evidence" value="ECO:0007669"/>
    <property type="project" value="UniProtKB-EC"/>
</dbReference>
<feature type="binding site" evidence="14">
    <location>
        <position position="144"/>
    </location>
    <ligand>
        <name>Mg(2+)</name>
        <dbReference type="ChEBI" id="CHEBI:18420"/>
        <label>1</label>
    </ligand>
</feature>
<evidence type="ECO:0000313" key="22">
    <source>
        <dbReference type="Proteomes" id="UP000824139"/>
    </source>
</evidence>
<evidence type="ECO:0000256" key="13">
    <source>
        <dbReference type="PIRSR" id="PIRSR604809-2"/>
    </source>
</evidence>
<dbReference type="GO" id="GO:0046872">
    <property type="term" value="F:metal ion binding"/>
    <property type="evidence" value="ECO:0007669"/>
    <property type="project" value="UniProtKB-KW"/>
</dbReference>
<comment type="cofactor">
    <cofactor evidence="14">
        <name>Mg(2+)</name>
        <dbReference type="ChEBI" id="CHEBI:18420"/>
    </cofactor>
    <text evidence="14">Binds 2 Mg(2+) ions per subunit.</text>
</comment>
<dbReference type="InterPro" id="IPR004809">
    <property type="entry name" value="Gln_synth_I"/>
</dbReference>
<dbReference type="InterPro" id="IPR036651">
    <property type="entry name" value="Gln_synt_N_sf"/>
</dbReference>
<keyword evidence="9 13" id="KW-0067">ATP-binding</keyword>
<evidence type="ECO:0000256" key="4">
    <source>
        <dbReference type="ARBA" id="ARBA00021364"/>
    </source>
</evidence>
<feature type="binding site" evidence="13">
    <location>
        <position position="326"/>
    </location>
    <ligand>
        <name>ATP</name>
        <dbReference type="ChEBI" id="CHEBI:30616"/>
    </ligand>
</feature>
<keyword evidence="15" id="KW-0597">Phosphoprotein</keyword>
<dbReference type="SMART" id="SM01230">
    <property type="entry name" value="Gln-synt_C"/>
    <property type="match status" value="1"/>
</dbReference>
<keyword evidence="10 14" id="KW-0460">Magnesium</keyword>
<keyword evidence="6 18" id="KW-0436">Ligase</keyword>
<feature type="domain" description="GS beta-grasp" evidence="19">
    <location>
        <begin position="26"/>
        <end position="112"/>
    </location>
</feature>
<dbReference type="InterPro" id="IPR008146">
    <property type="entry name" value="Gln_synth_cat_dom"/>
</dbReference>
<evidence type="ECO:0000256" key="12">
    <source>
        <dbReference type="PIRSR" id="PIRSR604809-1"/>
    </source>
</evidence>
<evidence type="ECO:0000313" key="21">
    <source>
        <dbReference type="EMBL" id="HIS83767.1"/>
    </source>
</evidence>
<dbReference type="GO" id="GO:0005524">
    <property type="term" value="F:ATP binding"/>
    <property type="evidence" value="ECO:0007669"/>
    <property type="project" value="UniProtKB-KW"/>
</dbReference>
<evidence type="ECO:0000256" key="3">
    <source>
        <dbReference type="ARBA" id="ARBA00012937"/>
    </source>
</evidence>
<proteinExistence type="inferred from homology"/>
<evidence type="ECO:0000256" key="17">
    <source>
        <dbReference type="RuleBase" id="RU000384"/>
    </source>
</evidence>
<dbReference type="InterPro" id="IPR014746">
    <property type="entry name" value="Gln_synth/guanido_kin_cat_dom"/>
</dbReference>
<evidence type="ECO:0000256" key="1">
    <source>
        <dbReference type="ARBA" id="ARBA00004496"/>
    </source>
</evidence>
<evidence type="ECO:0000259" key="20">
    <source>
        <dbReference type="PROSITE" id="PS51987"/>
    </source>
</evidence>
<evidence type="ECO:0000256" key="10">
    <source>
        <dbReference type="ARBA" id="ARBA00022842"/>
    </source>
</evidence>
<dbReference type="Gene3D" id="3.10.20.70">
    <property type="entry name" value="Glutamine synthetase, N-terminal domain"/>
    <property type="match status" value="1"/>
</dbReference>
<reference evidence="21" key="1">
    <citation type="submission" date="2020-10" db="EMBL/GenBank/DDBJ databases">
        <authorList>
            <person name="Gilroy R."/>
        </authorList>
    </citation>
    <scope>NUCLEOTIDE SEQUENCE</scope>
    <source>
        <strain evidence="21">CHK152-2994</strain>
    </source>
</reference>
<dbReference type="InterPro" id="IPR008147">
    <property type="entry name" value="Gln_synt_N"/>
</dbReference>
<comment type="caution">
    <text evidence="21">The sequence shown here is derived from an EMBL/GenBank/DDBJ whole genome shotgun (WGS) entry which is preliminary data.</text>
</comment>
<dbReference type="PROSITE" id="PS51986">
    <property type="entry name" value="GS_BETA_GRASP"/>
    <property type="match status" value="1"/>
</dbReference>
<dbReference type="InterPro" id="IPR027302">
    <property type="entry name" value="Gln_synth_N_conserv_site"/>
</dbReference>